<dbReference type="SUPFAM" id="SSF56112">
    <property type="entry name" value="Protein kinase-like (PK-like)"/>
    <property type="match status" value="1"/>
</dbReference>
<dbReference type="Pfam" id="PF00069">
    <property type="entry name" value="Pkinase"/>
    <property type="match status" value="1"/>
</dbReference>
<dbReference type="InterPro" id="IPR017441">
    <property type="entry name" value="Protein_kinase_ATP_BS"/>
</dbReference>
<keyword evidence="2" id="KW-0418">Kinase</keyword>
<sequence>VATPPSLADIVAKSEAVPVDRGAEVAVQSKGPIDSCVDVAVKSKIPVDRGAEVAIQGKGPIDSCVDLAAESKVLVDPGASALVNGSVPSDIGHDFALASDVLIDKGPGVAVKSQTDEEKRKLQIWRRLIARENNEFQHFYANKKREEDCEMCIKDCACEGKRCLKVKELLDHKKHHKENSETNGCPNCQLVAGIWDYHKRVCPTGDCFFCRSNKENENDDPVSQNETITDVIKQISEATTLQKGERFIEGVHYKLEGMLGQGGNGMVVAVQLLEPGLATFGSKRDILLAAKRANVSKNEMIVLKQLADASNANIAPHYFLLNKHQHIPWVNRGTKKGEWKVFEHLLFMQRAEMSLKDYIKKFPDYVLPVKVASIYFRQIVNAMVNAHSLGITHNDIKAGNVLMFRGAAEDFYVAQLCDYEYARRNGHPSERHGGTEFFMPPEREDGPGRDVYALGIFFLELTITRLCRYPKDSSEWPEFK</sequence>
<dbReference type="GO" id="GO:0005634">
    <property type="term" value="C:nucleus"/>
    <property type="evidence" value="ECO:0007669"/>
    <property type="project" value="TreeGrafter"/>
</dbReference>
<feature type="non-terminal residue" evidence="2">
    <location>
        <position position="480"/>
    </location>
</feature>
<dbReference type="AlphaFoldDB" id="A0A6S7IKT2"/>
<evidence type="ECO:0000256" key="1">
    <source>
        <dbReference type="RuleBase" id="RU000304"/>
    </source>
</evidence>
<dbReference type="InterPro" id="IPR035898">
    <property type="entry name" value="TAZ_dom_sf"/>
</dbReference>
<dbReference type="InterPro" id="IPR000719">
    <property type="entry name" value="Prot_kinase_dom"/>
</dbReference>
<dbReference type="GO" id="GO:0005524">
    <property type="term" value="F:ATP binding"/>
    <property type="evidence" value="ECO:0007669"/>
    <property type="project" value="UniProtKB-UniRule"/>
</dbReference>
<dbReference type="GO" id="GO:0004674">
    <property type="term" value="F:protein serine/threonine kinase activity"/>
    <property type="evidence" value="ECO:0007669"/>
    <property type="project" value="UniProtKB-KW"/>
</dbReference>
<dbReference type="Gene3D" id="1.10.510.10">
    <property type="entry name" value="Transferase(Phosphotransferase) domain 1"/>
    <property type="match status" value="1"/>
</dbReference>
<protein>
    <submittedName>
        <fullName evidence="2">Serine threonine kinase</fullName>
    </submittedName>
</protein>
<dbReference type="PROSITE" id="PS50011">
    <property type="entry name" value="PROTEIN_KINASE_DOM"/>
    <property type="match status" value="1"/>
</dbReference>
<evidence type="ECO:0000313" key="2">
    <source>
        <dbReference type="EMBL" id="CAB4018327.1"/>
    </source>
</evidence>
<name>A0A6S7IKT2_PARCT</name>
<proteinExistence type="inferred from homology"/>
<dbReference type="Gene3D" id="1.20.1020.10">
    <property type="entry name" value="TAZ domain"/>
    <property type="match status" value="1"/>
</dbReference>
<dbReference type="Proteomes" id="UP001152795">
    <property type="component" value="Unassembled WGS sequence"/>
</dbReference>
<dbReference type="GO" id="GO:0005737">
    <property type="term" value="C:cytoplasm"/>
    <property type="evidence" value="ECO:0007669"/>
    <property type="project" value="TreeGrafter"/>
</dbReference>
<keyword evidence="2" id="KW-0808">Transferase</keyword>
<keyword evidence="3" id="KW-1185">Reference proteome</keyword>
<dbReference type="PROSITE" id="PS00107">
    <property type="entry name" value="PROTEIN_KINASE_ATP"/>
    <property type="match status" value="1"/>
</dbReference>
<dbReference type="GO" id="GO:0044773">
    <property type="term" value="P:mitotic DNA damage checkpoint signaling"/>
    <property type="evidence" value="ECO:0007669"/>
    <property type="project" value="TreeGrafter"/>
</dbReference>
<evidence type="ECO:0000313" key="3">
    <source>
        <dbReference type="Proteomes" id="UP001152795"/>
    </source>
</evidence>
<dbReference type="InterPro" id="IPR011009">
    <property type="entry name" value="Kinase-like_dom_sf"/>
</dbReference>
<dbReference type="SUPFAM" id="SSF57933">
    <property type="entry name" value="TAZ domain"/>
    <property type="match status" value="1"/>
</dbReference>
<feature type="non-terminal residue" evidence="2">
    <location>
        <position position="1"/>
    </location>
</feature>
<comment type="similarity">
    <text evidence="1">Belongs to the protein kinase superfamily.</text>
</comment>
<organism evidence="2 3">
    <name type="scientific">Paramuricea clavata</name>
    <name type="common">Red gorgonian</name>
    <name type="synonym">Violescent sea-whip</name>
    <dbReference type="NCBI Taxonomy" id="317549"/>
    <lineage>
        <taxon>Eukaryota</taxon>
        <taxon>Metazoa</taxon>
        <taxon>Cnidaria</taxon>
        <taxon>Anthozoa</taxon>
        <taxon>Octocorallia</taxon>
        <taxon>Malacalcyonacea</taxon>
        <taxon>Plexauridae</taxon>
        <taxon>Paramuricea</taxon>
    </lineage>
</organism>
<dbReference type="PROSITE" id="PS50134">
    <property type="entry name" value="ZF_TAZ"/>
    <property type="match status" value="1"/>
</dbReference>
<dbReference type="EMBL" id="CACRXK020009958">
    <property type="protein sequence ID" value="CAB4018327.1"/>
    <property type="molecule type" value="Genomic_DNA"/>
</dbReference>
<comment type="caution">
    <text evidence="2">The sequence shown here is derived from an EMBL/GenBank/DDBJ whole genome shotgun (WGS) entry which is preliminary data.</text>
</comment>
<dbReference type="InterPro" id="IPR000197">
    <property type="entry name" value="Znf_TAZ"/>
</dbReference>
<dbReference type="PANTHER" id="PTHR44167">
    <property type="entry name" value="OVARIAN-SPECIFIC SERINE/THREONINE-PROTEIN KINASE LOK-RELATED"/>
    <property type="match status" value="1"/>
</dbReference>
<gene>
    <name evidence="2" type="ORF">PACLA_8A089108</name>
</gene>
<keyword evidence="1" id="KW-0067">ATP-binding</keyword>
<dbReference type="InterPro" id="IPR008271">
    <property type="entry name" value="Ser/Thr_kinase_AS"/>
</dbReference>
<accession>A0A6S7IKT2</accession>
<dbReference type="SMART" id="SM00220">
    <property type="entry name" value="S_TKc"/>
    <property type="match status" value="1"/>
</dbReference>
<dbReference type="PANTHER" id="PTHR44167:SF18">
    <property type="entry name" value="PROTEIN KINASE DOMAIN-CONTAINING PROTEIN"/>
    <property type="match status" value="1"/>
</dbReference>
<keyword evidence="1" id="KW-0723">Serine/threonine-protein kinase</keyword>
<dbReference type="OrthoDB" id="10243654at2759"/>
<reference evidence="2" key="1">
    <citation type="submission" date="2020-04" db="EMBL/GenBank/DDBJ databases">
        <authorList>
            <person name="Alioto T."/>
            <person name="Alioto T."/>
            <person name="Gomez Garrido J."/>
        </authorList>
    </citation>
    <scope>NUCLEOTIDE SEQUENCE</scope>
    <source>
        <strain evidence="2">A484AB</strain>
    </source>
</reference>
<dbReference type="PROSITE" id="PS00108">
    <property type="entry name" value="PROTEIN_KINASE_ST"/>
    <property type="match status" value="1"/>
</dbReference>
<keyword evidence="1" id="KW-0547">Nucleotide-binding</keyword>